<proteinExistence type="predicted"/>
<keyword evidence="2" id="KW-1185">Reference proteome</keyword>
<dbReference type="Proteomes" id="UP000821845">
    <property type="component" value="Chromosome 4"/>
</dbReference>
<evidence type="ECO:0000313" key="2">
    <source>
        <dbReference type="Proteomes" id="UP000821845"/>
    </source>
</evidence>
<reference evidence="1" key="1">
    <citation type="submission" date="2020-05" db="EMBL/GenBank/DDBJ databases">
        <title>Large-scale comparative analyses of tick genomes elucidate their genetic diversity and vector capacities.</title>
        <authorList>
            <person name="Jia N."/>
            <person name="Wang J."/>
            <person name="Shi W."/>
            <person name="Du L."/>
            <person name="Sun Y."/>
            <person name="Zhan W."/>
            <person name="Jiang J."/>
            <person name="Wang Q."/>
            <person name="Zhang B."/>
            <person name="Ji P."/>
            <person name="Sakyi L.B."/>
            <person name="Cui X."/>
            <person name="Yuan T."/>
            <person name="Jiang B."/>
            <person name="Yang W."/>
            <person name="Lam T.T.-Y."/>
            <person name="Chang Q."/>
            <person name="Ding S."/>
            <person name="Wang X."/>
            <person name="Zhu J."/>
            <person name="Ruan X."/>
            <person name="Zhao L."/>
            <person name="Wei J."/>
            <person name="Que T."/>
            <person name="Du C."/>
            <person name="Cheng J."/>
            <person name="Dai P."/>
            <person name="Han X."/>
            <person name="Huang E."/>
            <person name="Gao Y."/>
            <person name="Liu J."/>
            <person name="Shao H."/>
            <person name="Ye R."/>
            <person name="Li L."/>
            <person name="Wei W."/>
            <person name="Wang X."/>
            <person name="Wang C."/>
            <person name="Yang T."/>
            <person name="Huo Q."/>
            <person name="Li W."/>
            <person name="Guo W."/>
            <person name="Chen H."/>
            <person name="Zhou L."/>
            <person name="Ni X."/>
            <person name="Tian J."/>
            <person name="Zhou Y."/>
            <person name="Sheng Y."/>
            <person name="Liu T."/>
            <person name="Pan Y."/>
            <person name="Xia L."/>
            <person name="Li J."/>
            <person name="Zhao F."/>
            <person name="Cao W."/>
        </authorList>
    </citation>
    <scope>NUCLEOTIDE SEQUENCE</scope>
    <source>
        <strain evidence="1">Hyas-2018</strain>
    </source>
</reference>
<organism evidence="1 2">
    <name type="scientific">Hyalomma asiaticum</name>
    <name type="common">Tick</name>
    <dbReference type="NCBI Taxonomy" id="266040"/>
    <lineage>
        <taxon>Eukaryota</taxon>
        <taxon>Metazoa</taxon>
        <taxon>Ecdysozoa</taxon>
        <taxon>Arthropoda</taxon>
        <taxon>Chelicerata</taxon>
        <taxon>Arachnida</taxon>
        <taxon>Acari</taxon>
        <taxon>Parasitiformes</taxon>
        <taxon>Ixodida</taxon>
        <taxon>Ixodoidea</taxon>
        <taxon>Ixodidae</taxon>
        <taxon>Hyalomminae</taxon>
        <taxon>Hyalomma</taxon>
    </lineage>
</organism>
<name>A0ACB7SHV4_HYAAI</name>
<evidence type="ECO:0000313" key="1">
    <source>
        <dbReference type="EMBL" id="KAH6934453.1"/>
    </source>
</evidence>
<gene>
    <name evidence="1" type="ORF">HPB50_024525</name>
</gene>
<comment type="caution">
    <text evidence="1">The sequence shown here is derived from an EMBL/GenBank/DDBJ whole genome shotgun (WGS) entry which is preliminary data.</text>
</comment>
<accession>A0ACB7SHV4</accession>
<protein>
    <submittedName>
        <fullName evidence="1">Uncharacterized protein</fullName>
    </submittedName>
</protein>
<sequence length="108" mass="12081">MGEGLCRHAIGPVLEKDARSMAFERGEVDGMRKGRGRKKKRSRSSRREAVGRGKKNRACCAHTHTKKARFLQACRSWKPGKNPTTPAPKVKDEAGESVWICEGWGDME</sequence>
<dbReference type="EMBL" id="CM023484">
    <property type="protein sequence ID" value="KAH6934453.1"/>
    <property type="molecule type" value="Genomic_DNA"/>
</dbReference>